<evidence type="ECO:0000313" key="3">
    <source>
        <dbReference type="Proteomes" id="UP000027222"/>
    </source>
</evidence>
<protein>
    <submittedName>
        <fullName evidence="2">Uncharacterized protein</fullName>
    </submittedName>
</protein>
<keyword evidence="1" id="KW-0472">Membrane</keyword>
<dbReference type="HOGENOM" id="CLU_026866_0_0_1"/>
<gene>
    <name evidence="2" type="ORF">GALMADRAFT_133500</name>
</gene>
<dbReference type="EMBL" id="KL142368">
    <property type="protein sequence ID" value="KDR84141.1"/>
    <property type="molecule type" value="Genomic_DNA"/>
</dbReference>
<dbReference type="AlphaFoldDB" id="A0A067TLV2"/>
<evidence type="ECO:0000256" key="1">
    <source>
        <dbReference type="SAM" id="Phobius"/>
    </source>
</evidence>
<name>A0A067TLV2_GALM3</name>
<sequence>MDVNIEKAGIQSSTSRPSWRIVFWKYLPFSVHFSLTAAVAAVILFVLNGRTFNTNSRRPEYTESDGSISHLASYAPLQSDITTAVSLAATVTRVAGGWWSAGYIWRSIFIAMERGGISLEGVSQVIKSVPTPPRNFTRRTNQVLIFITLFATFAIDYFSAALTGSIVWEGTNRLIPGDAQVTGIPKGVKGVDLKGYFYYPEWQDDVVEIGTASANLAWLTIQPNSSNITQPATTFRRTLSNTQYLPVNSTLTNVTIPYFVVDAFEWIGDPDSVLTKQQLPLFSDYTKPSPYFSLSGMGGLLPDREWGPPQANQLGDPITVSESRLFTFRAERRPSSSPCPQNYSIDPGSTVNLHQFKGGAYYYCFAIANVTYRAGAAICKSCKVISPTVVQARAPLPLVPDSFTSMALGLAPVIGTYFRFSGYSVPQNAGTNRTMAIELTSRAYQAAWTAYSINLGNQLDNSTVQIALPTLRAKVIPWRVYLWVWLHLLYLALGLLFLYVQSYCKHPWVENTTMAVFWLNTSAVSLAPDSHGVDPWQPGTELPKDRMLVLKNAGEPTRSVKIGADRRSGYMLVDS</sequence>
<proteinExistence type="predicted"/>
<organism evidence="2 3">
    <name type="scientific">Galerina marginata (strain CBS 339.88)</name>
    <dbReference type="NCBI Taxonomy" id="685588"/>
    <lineage>
        <taxon>Eukaryota</taxon>
        <taxon>Fungi</taxon>
        <taxon>Dikarya</taxon>
        <taxon>Basidiomycota</taxon>
        <taxon>Agaricomycotina</taxon>
        <taxon>Agaricomycetes</taxon>
        <taxon>Agaricomycetidae</taxon>
        <taxon>Agaricales</taxon>
        <taxon>Agaricineae</taxon>
        <taxon>Strophariaceae</taxon>
        <taxon>Galerina</taxon>
    </lineage>
</organism>
<feature type="transmembrane region" description="Helical" evidence="1">
    <location>
        <begin position="480"/>
        <end position="500"/>
    </location>
</feature>
<dbReference type="STRING" id="685588.A0A067TLV2"/>
<keyword evidence="1" id="KW-0812">Transmembrane</keyword>
<keyword evidence="3" id="KW-1185">Reference proteome</keyword>
<dbReference type="OrthoDB" id="3208378at2759"/>
<feature type="transmembrane region" description="Helical" evidence="1">
    <location>
        <begin position="26"/>
        <end position="47"/>
    </location>
</feature>
<accession>A0A067TLV2</accession>
<dbReference type="Proteomes" id="UP000027222">
    <property type="component" value="Unassembled WGS sequence"/>
</dbReference>
<reference evidence="3" key="1">
    <citation type="journal article" date="2014" name="Proc. Natl. Acad. Sci. U.S.A.">
        <title>Extensive sampling of basidiomycete genomes demonstrates inadequacy of the white-rot/brown-rot paradigm for wood decay fungi.</title>
        <authorList>
            <person name="Riley R."/>
            <person name="Salamov A.A."/>
            <person name="Brown D.W."/>
            <person name="Nagy L.G."/>
            <person name="Floudas D."/>
            <person name="Held B.W."/>
            <person name="Levasseur A."/>
            <person name="Lombard V."/>
            <person name="Morin E."/>
            <person name="Otillar R."/>
            <person name="Lindquist E.A."/>
            <person name="Sun H."/>
            <person name="LaButti K.M."/>
            <person name="Schmutz J."/>
            <person name="Jabbour D."/>
            <person name="Luo H."/>
            <person name="Baker S.E."/>
            <person name="Pisabarro A.G."/>
            <person name="Walton J.D."/>
            <person name="Blanchette R.A."/>
            <person name="Henrissat B."/>
            <person name="Martin F."/>
            <person name="Cullen D."/>
            <person name="Hibbett D.S."/>
            <person name="Grigoriev I.V."/>
        </authorList>
    </citation>
    <scope>NUCLEOTIDE SEQUENCE [LARGE SCALE GENOMIC DNA]</scope>
    <source>
        <strain evidence="3">CBS 339.88</strain>
    </source>
</reference>
<keyword evidence="1" id="KW-1133">Transmembrane helix</keyword>
<evidence type="ECO:0000313" key="2">
    <source>
        <dbReference type="EMBL" id="KDR84141.1"/>
    </source>
</evidence>
<feature type="transmembrane region" description="Helical" evidence="1">
    <location>
        <begin position="143"/>
        <end position="168"/>
    </location>
</feature>